<dbReference type="InterPro" id="IPR039327">
    <property type="entry name" value="CON7-like"/>
</dbReference>
<name>A0AAN6E6G0_9EURO</name>
<feature type="domain" description="Ras-associating" evidence="2">
    <location>
        <begin position="520"/>
        <end position="593"/>
    </location>
</feature>
<evidence type="ECO:0000259" key="2">
    <source>
        <dbReference type="PROSITE" id="PS50200"/>
    </source>
</evidence>
<dbReference type="Proteomes" id="UP001203852">
    <property type="component" value="Unassembled WGS sequence"/>
</dbReference>
<dbReference type="SMART" id="SM00314">
    <property type="entry name" value="RA"/>
    <property type="match status" value="1"/>
</dbReference>
<dbReference type="CDD" id="cd01786">
    <property type="entry name" value="RA_STE50"/>
    <property type="match status" value="1"/>
</dbReference>
<dbReference type="Pfam" id="PF00788">
    <property type="entry name" value="RA"/>
    <property type="match status" value="1"/>
</dbReference>
<comment type="caution">
    <text evidence="3">The sequence shown here is derived from an EMBL/GenBank/DDBJ whole genome shotgun (WGS) entry which is preliminary data.</text>
</comment>
<evidence type="ECO:0000313" key="4">
    <source>
        <dbReference type="Proteomes" id="UP001203852"/>
    </source>
</evidence>
<dbReference type="GO" id="GO:0006355">
    <property type="term" value="P:regulation of DNA-templated transcription"/>
    <property type="evidence" value="ECO:0007669"/>
    <property type="project" value="InterPro"/>
</dbReference>
<dbReference type="SUPFAM" id="SSF54236">
    <property type="entry name" value="Ubiquitin-like"/>
    <property type="match status" value="1"/>
</dbReference>
<evidence type="ECO:0000313" key="3">
    <source>
        <dbReference type="EMBL" id="KAI1617959.1"/>
    </source>
</evidence>
<sequence length="634" mass="70526">MAEIGVLTNVAQIIGAGLALSKTLYDFAVVLSTAGRDVKDLATDISLFCSVLKQVQSTLTRARAYRLSLSALQAAQDVIDRAQVIFGDLDSTIKNFQKRDSNLDLLARVKWFFTGKRVLLVHEQLKACGTTLQLMLTTLVLAQKVASRRHSPLSEDDEDAQDRLITQQLFLAQRESIDRLTSIEDELEHEEGAPDFAASSPTSMLSPDGVPSEDMARSRHRRNRSSPIINGFMHISEKGPLGQDRRVSTIIRQHFNRLSLVQSIRSSTLPTLDDHRSSILQTDELLRQWTDQRDPLALGLMQAEPELLDDDFLGDREASRNSYVSFATSDTDAMADSELDSTDVRTPPTSADTWLRTSSPSQEQFHRAAGVDTSMTGSVRLRQGSSVPFVSVEDGIVTIRNYLSLLVKRMKLSLEADDEGTAIGSSGRHIYIEAIGEVEQLIERLSSPQHFREDDRAGVADSSSVKGLGIDQNVEESPTETITKNTRHVLQAPEQSNAPIAVDLNLRPPPSGETPSVEIFTSFRVGLEDPCYRVLPAALRKYGIQADWREYALYILYGDQERCCGLEEKPVALFKDLDRDGMKPMFMLRKLAIPSQLPPMQLPPIQLTSTLSASLSETDFWETMKRDLPGFMTE</sequence>
<evidence type="ECO:0000256" key="1">
    <source>
        <dbReference type="SAM" id="MobiDB-lite"/>
    </source>
</evidence>
<protein>
    <recommendedName>
        <fullName evidence="2">Ras-associating domain-containing protein</fullName>
    </recommendedName>
</protein>
<feature type="region of interest" description="Disordered" evidence="1">
    <location>
        <begin position="335"/>
        <end position="363"/>
    </location>
</feature>
<dbReference type="InterPro" id="IPR000159">
    <property type="entry name" value="RA_dom"/>
</dbReference>
<dbReference type="EMBL" id="MU404350">
    <property type="protein sequence ID" value="KAI1617959.1"/>
    <property type="molecule type" value="Genomic_DNA"/>
</dbReference>
<feature type="region of interest" description="Disordered" evidence="1">
    <location>
        <begin position="191"/>
        <end position="228"/>
    </location>
</feature>
<organism evidence="3 4">
    <name type="scientific">Exophiala viscosa</name>
    <dbReference type="NCBI Taxonomy" id="2486360"/>
    <lineage>
        <taxon>Eukaryota</taxon>
        <taxon>Fungi</taxon>
        <taxon>Dikarya</taxon>
        <taxon>Ascomycota</taxon>
        <taxon>Pezizomycotina</taxon>
        <taxon>Eurotiomycetes</taxon>
        <taxon>Chaetothyriomycetidae</taxon>
        <taxon>Chaetothyriales</taxon>
        <taxon>Herpotrichiellaceae</taxon>
        <taxon>Exophiala</taxon>
    </lineage>
</organism>
<dbReference type="AlphaFoldDB" id="A0AAN6E6G0"/>
<feature type="compositionally biased region" description="Polar residues" evidence="1">
    <location>
        <begin position="347"/>
        <end position="363"/>
    </location>
</feature>
<dbReference type="InterPro" id="IPR029071">
    <property type="entry name" value="Ubiquitin-like_domsf"/>
</dbReference>
<dbReference type="PROSITE" id="PS50200">
    <property type="entry name" value="RA"/>
    <property type="match status" value="1"/>
</dbReference>
<reference evidence="3" key="1">
    <citation type="journal article" date="2022" name="bioRxiv">
        <title>Deciphering the potential niche of two novel black yeast fungi from a biological soil crust based on their genomes, phenotypes, and melanin regulation.</title>
        <authorList>
            <consortium name="DOE Joint Genome Institute"/>
            <person name="Carr E.C."/>
            <person name="Barton Q."/>
            <person name="Grambo S."/>
            <person name="Sullivan M."/>
            <person name="Renfro C.M."/>
            <person name="Kuo A."/>
            <person name="Pangilinan J."/>
            <person name="Lipzen A."/>
            <person name="Keymanesh K."/>
            <person name="Savage E."/>
            <person name="Barry K."/>
            <person name="Grigoriev I.V."/>
            <person name="Riekhof W.R."/>
            <person name="Harris S.S."/>
        </authorList>
    </citation>
    <scope>NUCLEOTIDE SEQUENCE</scope>
    <source>
        <strain evidence="3">JF 03-4F</strain>
    </source>
</reference>
<gene>
    <name evidence="3" type="ORF">EDD36DRAFT_17964</name>
</gene>
<dbReference type="PANTHER" id="PTHR36167:SF4">
    <property type="entry name" value="FUNGAL N-TERMINAL DOMAIN-CONTAINING PROTEIN"/>
    <property type="match status" value="1"/>
</dbReference>
<dbReference type="PANTHER" id="PTHR36167">
    <property type="entry name" value="C2H2 FINGER DOMAIN TRANSCRIPTION FACTOR (EUROFUNG)-RELATED"/>
    <property type="match status" value="1"/>
</dbReference>
<dbReference type="GO" id="GO:0007165">
    <property type="term" value="P:signal transduction"/>
    <property type="evidence" value="ECO:0007669"/>
    <property type="project" value="InterPro"/>
</dbReference>
<proteinExistence type="predicted"/>
<accession>A0AAN6E6G0</accession>
<keyword evidence="4" id="KW-1185">Reference proteome</keyword>